<feature type="region of interest" description="Disordered" evidence="7">
    <location>
        <begin position="176"/>
        <end position="205"/>
    </location>
</feature>
<keyword evidence="3 9" id="KW-0418">Kinase</keyword>
<dbReference type="Gene3D" id="1.10.510.10">
    <property type="entry name" value="Transferase(Phosphotransferase) domain 1"/>
    <property type="match status" value="1"/>
</dbReference>
<keyword evidence="10" id="KW-1185">Reference proteome</keyword>
<evidence type="ECO:0000256" key="6">
    <source>
        <dbReference type="ARBA" id="ARBA00037982"/>
    </source>
</evidence>
<dbReference type="PANTHER" id="PTHR11042:SF136">
    <property type="entry name" value="EIF-2-ALPHA KINASE GCN2"/>
    <property type="match status" value="1"/>
</dbReference>
<dbReference type="GO" id="GO:0004694">
    <property type="term" value="F:eukaryotic translation initiation factor 2alpha kinase activity"/>
    <property type="evidence" value="ECO:0007669"/>
    <property type="project" value="TreeGrafter"/>
</dbReference>
<evidence type="ECO:0000256" key="7">
    <source>
        <dbReference type="SAM" id="MobiDB-lite"/>
    </source>
</evidence>
<dbReference type="AlphaFoldDB" id="A0A0V0QCD4"/>
<dbReference type="Gene3D" id="3.30.200.20">
    <property type="entry name" value="Phosphorylase Kinase, domain 1"/>
    <property type="match status" value="1"/>
</dbReference>
<dbReference type="EMBL" id="LDAU01000203">
    <property type="protein sequence ID" value="KRW99856.1"/>
    <property type="molecule type" value="Genomic_DNA"/>
</dbReference>
<reference evidence="9 10" key="1">
    <citation type="journal article" date="2015" name="Sci. Rep.">
        <title>Genome of the facultative scuticociliatosis pathogen Pseudocohnilembus persalinus provides insight into its virulence through horizontal gene transfer.</title>
        <authorList>
            <person name="Xiong J."/>
            <person name="Wang G."/>
            <person name="Cheng J."/>
            <person name="Tian M."/>
            <person name="Pan X."/>
            <person name="Warren A."/>
            <person name="Jiang C."/>
            <person name="Yuan D."/>
            <person name="Miao W."/>
        </authorList>
    </citation>
    <scope>NUCLEOTIDE SEQUENCE [LARGE SCALE GENOMIC DNA]</scope>
    <source>
        <strain evidence="9">36N120E</strain>
    </source>
</reference>
<dbReference type="Proteomes" id="UP000054937">
    <property type="component" value="Unassembled WGS sequence"/>
</dbReference>
<evidence type="ECO:0000259" key="8">
    <source>
        <dbReference type="PROSITE" id="PS50011"/>
    </source>
</evidence>
<keyword evidence="5" id="KW-0652">Protein synthesis inhibitor</keyword>
<dbReference type="InParanoid" id="A0A0V0QCD4"/>
<sequence>MEYENEQFPENQQNAILNNSTNKNIINTFQIESSINDINHQNLNNIDESLNQNINTNESPPSFQNQLNFTPNNPYNNNINFNLNHQDFQDEQMIEEPMLIPNTEQNIHNTNNFINNNLNINLNNNSYPPLEPQSSFTQKINNCENQFNDIKLTTNPSFPSNNTYSNTFNEENISQSFSKQNVPNSPIKLQSPDSSPKKSQNLKRKSSAYLSSYQNNNDAINNSNIYACQNIDNESSSDIELNSIINSQIVSDILTHFLNEQKSHIINSETQDIQSMISEADEDLESEPSIKKKIKNKEDSDYLISEIQIETISCYSEIKITAVIDLSTNLAQSLIENHFMHEYTLKNTQIHMHLNFFDYENEKDPTIVGTARDETVHVFRVLRILDNEMFAVKKIKLAQKPNKKFMDEDPIFKQVKSMMKFNHPNIVRMVNWWLEEENQSVQNNSFNTNIQQQQQIQQEQQNINNIDPYYFLYIKMEYISYQQTVNSLLDFLFQFMQKEQIDDIQRKKIANIIFKQIVEGLEHIHQQGFFHCDIKPENILITKSLQGNLLAKITDFDDTFRFSENNVLNNTVGTYGYVKKTIGDKFEFKDDLFSLGHVLFDLLYFEDKKRLKLHQNLSKGKFPPDFESRFPTEYLLIDFLVIKNCVKSVASLKFKNQTYKSWCQECDQITLLTKF</sequence>
<name>A0A0V0QCD4_PSEPJ</name>
<dbReference type="InterPro" id="IPR011009">
    <property type="entry name" value="Kinase-like_dom_sf"/>
</dbReference>
<dbReference type="GO" id="GO:0005524">
    <property type="term" value="F:ATP binding"/>
    <property type="evidence" value="ECO:0007669"/>
    <property type="project" value="UniProtKB-KW"/>
</dbReference>
<dbReference type="OrthoDB" id="298332at2759"/>
<dbReference type="PANTHER" id="PTHR11042">
    <property type="entry name" value="EUKARYOTIC TRANSLATION INITIATION FACTOR 2-ALPHA KINASE EIF2-ALPHA KINASE -RELATED"/>
    <property type="match status" value="1"/>
</dbReference>
<dbReference type="InterPro" id="IPR008271">
    <property type="entry name" value="Ser/Thr_kinase_AS"/>
</dbReference>
<keyword evidence="1" id="KW-0808">Transferase</keyword>
<dbReference type="GO" id="GO:0005829">
    <property type="term" value="C:cytosol"/>
    <property type="evidence" value="ECO:0007669"/>
    <property type="project" value="TreeGrafter"/>
</dbReference>
<keyword evidence="2" id="KW-0547">Nucleotide-binding</keyword>
<dbReference type="InterPro" id="IPR050339">
    <property type="entry name" value="CC_SR_Kinase"/>
</dbReference>
<dbReference type="GO" id="GO:0017148">
    <property type="term" value="P:negative regulation of translation"/>
    <property type="evidence" value="ECO:0007669"/>
    <property type="project" value="UniProtKB-KW"/>
</dbReference>
<dbReference type="PROSITE" id="PS50011">
    <property type="entry name" value="PROTEIN_KINASE_DOM"/>
    <property type="match status" value="1"/>
</dbReference>
<feature type="domain" description="Protein kinase" evidence="8">
    <location>
        <begin position="362"/>
        <end position="675"/>
    </location>
</feature>
<accession>A0A0V0QCD4</accession>
<organism evidence="9 10">
    <name type="scientific">Pseudocohnilembus persalinus</name>
    <name type="common">Ciliate</name>
    <dbReference type="NCBI Taxonomy" id="266149"/>
    <lineage>
        <taxon>Eukaryota</taxon>
        <taxon>Sar</taxon>
        <taxon>Alveolata</taxon>
        <taxon>Ciliophora</taxon>
        <taxon>Intramacronucleata</taxon>
        <taxon>Oligohymenophorea</taxon>
        <taxon>Scuticociliatia</taxon>
        <taxon>Philasterida</taxon>
        <taxon>Pseudocohnilembidae</taxon>
        <taxon>Pseudocohnilembus</taxon>
    </lineage>
</organism>
<proteinExistence type="inferred from homology"/>
<feature type="compositionally biased region" description="Polar residues" evidence="7">
    <location>
        <begin position="176"/>
        <end position="199"/>
    </location>
</feature>
<dbReference type="InterPro" id="IPR000719">
    <property type="entry name" value="Prot_kinase_dom"/>
</dbReference>
<keyword evidence="4" id="KW-0067">ATP-binding</keyword>
<evidence type="ECO:0000256" key="1">
    <source>
        <dbReference type="ARBA" id="ARBA00022679"/>
    </source>
</evidence>
<evidence type="ECO:0000256" key="3">
    <source>
        <dbReference type="ARBA" id="ARBA00022777"/>
    </source>
</evidence>
<dbReference type="Pfam" id="PF00069">
    <property type="entry name" value="Pkinase"/>
    <property type="match status" value="1"/>
</dbReference>
<dbReference type="PROSITE" id="PS00108">
    <property type="entry name" value="PROTEIN_KINASE_ST"/>
    <property type="match status" value="1"/>
</dbReference>
<comment type="caution">
    <text evidence="9">The sequence shown here is derived from an EMBL/GenBank/DDBJ whole genome shotgun (WGS) entry which is preliminary data.</text>
</comment>
<protein>
    <submittedName>
        <fullName evidence="9">Protein kinase-like domain</fullName>
    </submittedName>
</protein>
<dbReference type="SMART" id="SM00220">
    <property type="entry name" value="S_TKc"/>
    <property type="match status" value="1"/>
</dbReference>
<evidence type="ECO:0000313" key="9">
    <source>
        <dbReference type="EMBL" id="KRW99856.1"/>
    </source>
</evidence>
<gene>
    <name evidence="9" type="ORF">PPERSA_10975</name>
</gene>
<evidence type="ECO:0000256" key="5">
    <source>
        <dbReference type="ARBA" id="ARBA00023193"/>
    </source>
</evidence>
<evidence type="ECO:0000313" key="10">
    <source>
        <dbReference type="Proteomes" id="UP000054937"/>
    </source>
</evidence>
<evidence type="ECO:0000256" key="2">
    <source>
        <dbReference type="ARBA" id="ARBA00022741"/>
    </source>
</evidence>
<comment type="similarity">
    <text evidence="6">Belongs to the protein kinase superfamily. Ser/Thr protein kinase family. GCN2 subfamily.</text>
</comment>
<evidence type="ECO:0000256" key="4">
    <source>
        <dbReference type="ARBA" id="ARBA00022840"/>
    </source>
</evidence>
<dbReference type="SUPFAM" id="SSF56112">
    <property type="entry name" value="Protein kinase-like (PK-like)"/>
    <property type="match status" value="1"/>
</dbReference>
<dbReference type="GO" id="GO:0005634">
    <property type="term" value="C:nucleus"/>
    <property type="evidence" value="ECO:0007669"/>
    <property type="project" value="TreeGrafter"/>
</dbReference>